<evidence type="ECO:0000313" key="2">
    <source>
        <dbReference type="Proteomes" id="UP000001235"/>
    </source>
</evidence>
<dbReference type="HOGENOM" id="CLU_1641938_0_0_4"/>
<dbReference type="RefSeq" id="WP_013292708.1">
    <property type="nucleotide sequence ID" value="NC_014394.1"/>
</dbReference>
<dbReference type="OrthoDB" id="9030339at2"/>
<sequence>MKNAKLQKAIDTLQIQDVYLRDCLSRCVGDFDPKYCDDYSQLTVQYLHVVKQSVVMEREGDGRLLRVFVDTGARWVDLTESDEECSVRAMIEASFVAEYRVTGELDQTCIDEFSLKNASYHIWPYWRELLTNQCTRMHLPRLMLPAVQLAHNRHENLSEPMDVDQSVI</sequence>
<dbReference type="AlphaFoldDB" id="D9SDL0"/>
<name>D9SDL0_GALCS</name>
<protein>
    <recommendedName>
        <fullName evidence="3">Preprotein translocase subunit SecB</fullName>
    </recommendedName>
</protein>
<keyword evidence="2" id="KW-1185">Reference proteome</keyword>
<dbReference type="eggNOG" id="ENOG502ZZ37">
    <property type="taxonomic scope" value="Bacteria"/>
</dbReference>
<dbReference type="InterPro" id="IPR035958">
    <property type="entry name" value="SecB-like_sf"/>
</dbReference>
<dbReference type="SUPFAM" id="SSF54611">
    <property type="entry name" value="SecB-like"/>
    <property type="match status" value="1"/>
</dbReference>
<dbReference type="Gene3D" id="3.10.420.10">
    <property type="entry name" value="SecB-like"/>
    <property type="match status" value="1"/>
</dbReference>
<dbReference type="Proteomes" id="UP000001235">
    <property type="component" value="Chromosome"/>
</dbReference>
<proteinExistence type="predicted"/>
<gene>
    <name evidence="1" type="ordered locus">Galf_0729</name>
</gene>
<reference evidence="1 2" key="1">
    <citation type="submission" date="2010-08" db="EMBL/GenBank/DDBJ databases">
        <title>Complete sequence of Gallionella capsiferriformans ES-2.</title>
        <authorList>
            <consortium name="US DOE Joint Genome Institute"/>
            <person name="Lucas S."/>
            <person name="Copeland A."/>
            <person name="Lapidus A."/>
            <person name="Cheng J.-F."/>
            <person name="Bruce D."/>
            <person name="Goodwin L."/>
            <person name="Pitluck S."/>
            <person name="Chertkov O."/>
            <person name="Davenport K.W."/>
            <person name="Detter J.C."/>
            <person name="Han C."/>
            <person name="Tapia R."/>
            <person name="Land M."/>
            <person name="Hauser L."/>
            <person name="Chang Y.-J."/>
            <person name="Jeffries C."/>
            <person name="Kyrpides N."/>
            <person name="Ivanova N."/>
            <person name="Mikhailova N."/>
            <person name="Shelobolina E.S."/>
            <person name="Picardal F."/>
            <person name="Roden E."/>
            <person name="Emerson D."/>
            <person name="Woyke T."/>
        </authorList>
    </citation>
    <scope>NUCLEOTIDE SEQUENCE [LARGE SCALE GENOMIC DNA]</scope>
    <source>
        <strain evidence="1 2">ES-2</strain>
    </source>
</reference>
<dbReference type="STRING" id="395494.Galf_0729"/>
<dbReference type="KEGG" id="gca:Galf_0729"/>
<evidence type="ECO:0000313" key="1">
    <source>
        <dbReference type="EMBL" id="ADL54767.1"/>
    </source>
</evidence>
<accession>D9SDL0</accession>
<evidence type="ECO:0008006" key="3">
    <source>
        <dbReference type="Google" id="ProtNLM"/>
    </source>
</evidence>
<organism evidence="1 2">
    <name type="scientific">Gallionella capsiferriformans (strain ES-2)</name>
    <name type="common">Gallionella ferruginea capsiferriformans (strain ES-2)</name>
    <dbReference type="NCBI Taxonomy" id="395494"/>
    <lineage>
        <taxon>Bacteria</taxon>
        <taxon>Pseudomonadati</taxon>
        <taxon>Pseudomonadota</taxon>
        <taxon>Betaproteobacteria</taxon>
        <taxon>Nitrosomonadales</taxon>
        <taxon>Gallionellaceae</taxon>
        <taxon>Gallionella</taxon>
    </lineage>
</organism>
<dbReference type="EMBL" id="CP002159">
    <property type="protein sequence ID" value="ADL54767.1"/>
    <property type="molecule type" value="Genomic_DNA"/>
</dbReference>